<accession>A0A1Y2FCV7</accession>
<dbReference type="Proteomes" id="UP000193467">
    <property type="component" value="Unassembled WGS sequence"/>
</dbReference>
<feature type="compositionally biased region" description="Polar residues" evidence="1">
    <location>
        <begin position="48"/>
        <end position="71"/>
    </location>
</feature>
<dbReference type="AlphaFoldDB" id="A0A1Y2FCV7"/>
<reference evidence="2 3" key="1">
    <citation type="submission" date="2016-07" db="EMBL/GenBank/DDBJ databases">
        <title>Pervasive Adenine N6-methylation of Active Genes in Fungi.</title>
        <authorList>
            <consortium name="DOE Joint Genome Institute"/>
            <person name="Mondo S.J."/>
            <person name="Dannebaum R.O."/>
            <person name="Kuo R.C."/>
            <person name="Labutti K."/>
            <person name="Haridas S."/>
            <person name="Kuo A."/>
            <person name="Salamov A."/>
            <person name="Ahrendt S.R."/>
            <person name="Lipzen A."/>
            <person name="Sullivan W."/>
            <person name="Andreopoulos W.B."/>
            <person name="Clum A."/>
            <person name="Lindquist E."/>
            <person name="Daum C."/>
            <person name="Ramamoorthy G.K."/>
            <person name="Gryganskyi A."/>
            <person name="Culley D."/>
            <person name="Magnuson J.K."/>
            <person name="James T.Y."/>
            <person name="O'Malley M.A."/>
            <person name="Stajich J.E."/>
            <person name="Spatafora J.W."/>
            <person name="Visel A."/>
            <person name="Grigoriev I.V."/>
        </authorList>
    </citation>
    <scope>NUCLEOTIDE SEQUENCE [LARGE SCALE GENOMIC DNA]</scope>
    <source>
        <strain evidence="2 3">62-1032</strain>
    </source>
</reference>
<feature type="region of interest" description="Disordered" evidence="1">
    <location>
        <begin position="48"/>
        <end position="84"/>
    </location>
</feature>
<evidence type="ECO:0000313" key="3">
    <source>
        <dbReference type="Proteomes" id="UP000193467"/>
    </source>
</evidence>
<protein>
    <submittedName>
        <fullName evidence="2">Uncharacterized protein</fullName>
    </submittedName>
</protein>
<dbReference type="InParanoid" id="A0A1Y2FCV7"/>
<name>A0A1Y2FCV7_9BASI</name>
<evidence type="ECO:0000256" key="1">
    <source>
        <dbReference type="SAM" id="MobiDB-lite"/>
    </source>
</evidence>
<feature type="compositionally biased region" description="Basic and acidic residues" evidence="1">
    <location>
        <begin position="75"/>
        <end position="84"/>
    </location>
</feature>
<keyword evidence="3" id="KW-1185">Reference proteome</keyword>
<evidence type="ECO:0000313" key="2">
    <source>
        <dbReference type="EMBL" id="ORY81758.1"/>
    </source>
</evidence>
<proteinExistence type="predicted"/>
<organism evidence="2 3">
    <name type="scientific">Leucosporidium creatinivorum</name>
    <dbReference type="NCBI Taxonomy" id="106004"/>
    <lineage>
        <taxon>Eukaryota</taxon>
        <taxon>Fungi</taxon>
        <taxon>Dikarya</taxon>
        <taxon>Basidiomycota</taxon>
        <taxon>Pucciniomycotina</taxon>
        <taxon>Microbotryomycetes</taxon>
        <taxon>Leucosporidiales</taxon>
        <taxon>Leucosporidium</taxon>
    </lineage>
</organism>
<comment type="caution">
    <text evidence="2">The sequence shown here is derived from an EMBL/GenBank/DDBJ whole genome shotgun (WGS) entry which is preliminary data.</text>
</comment>
<gene>
    <name evidence="2" type="ORF">BCR35DRAFT_84381</name>
</gene>
<dbReference type="EMBL" id="MCGR01000022">
    <property type="protein sequence ID" value="ORY81758.1"/>
    <property type="molecule type" value="Genomic_DNA"/>
</dbReference>
<sequence length="84" mass="9141">MARGLRSCCTRQAAIEELLLLPRHASAQRSSLAPLRRAFLASRCISSTPPNSRQLSVSPTPTCPSRSRTFLTTASRREASATRA</sequence>